<comment type="subcellular location">
    <subcellularLocation>
        <location evidence="1">Nucleus</location>
    </subcellularLocation>
</comment>
<feature type="compositionally biased region" description="Polar residues" evidence="2">
    <location>
        <begin position="119"/>
        <end position="133"/>
    </location>
</feature>
<comment type="caution">
    <text evidence="3">The sequence shown here is derived from an EMBL/GenBank/DDBJ whole genome shotgun (WGS) entry which is preliminary data.</text>
</comment>
<reference evidence="3 4" key="1">
    <citation type="submission" date="2024-05" db="EMBL/GenBank/DDBJ databases">
        <title>Genetic variation in Jamaican populations of the coffee berry borer (Hypothenemus hampei).</title>
        <authorList>
            <person name="Errbii M."/>
            <person name="Myrie A."/>
        </authorList>
    </citation>
    <scope>NUCLEOTIDE SEQUENCE [LARGE SCALE GENOMIC DNA]</scope>
    <source>
        <strain evidence="3">JA-Hopewell-2020-01-JO</strain>
        <tissue evidence="3">Whole body</tissue>
    </source>
</reference>
<keyword evidence="4" id="KW-1185">Reference proteome</keyword>
<dbReference type="Proteomes" id="UP001566132">
    <property type="component" value="Unassembled WGS sequence"/>
</dbReference>
<dbReference type="GO" id="GO:0005634">
    <property type="term" value="C:nucleus"/>
    <property type="evidence" value="ECO:0007669"/>
    <property type="project" value="UniProtKB-SubCell"/>
</dbReference>
<evidence type="ECO:0000256" key="2">
    <source>
        <dbReference type="SAM" id="MobiDB-lite"/>
    </source>
</evidence>
<feature type="region of interest" description="Disordered" evidence="2">
    <location>
        <begin position="76"/>
        <end position="95"/>
    </location>
</feature>
<feature type="region of interest" description="Disordered" evidence="2">
    <location>
        <begin position="113"/>
        <end position="133"/>
    </location>
</feature>
<sequence length="133" mass="15068">MEGRGTHSSKQKLFGIAAALHFQILPLPIMPNLSEVEKADIVSKFEEGWSIHAVAQLYIRNKKTILNIKKRWEQQQPFKRKVGSGRPRISNRQQDAAFLDRLKSNPFETARDAVVNSRFPGSQPTANSSNKLQ</sequence>
<name>A0ABD1E5F2_HYPHA</name>
<dbReference type="AlphaFoldDB" id="A0ABD1E5F2"/>
<evidence type="ECO:0000313" key="3">
    <source>
        <dbReference type="EMBL" id="KAL1489785.1"/>
    </source>
</evidence>
<evidence type="ECO:0000256" key="1">
    <source>
        <dbReference type="ARBA" id="ARBA00004123"/>
    </source>
</evidence>
<evidence type="ECO:0008006" key="5">
    <source>
        <dbReference type="Google" id="ProtNLM"/>
    </source>
</evidence>
<evidence type="ECO:0000313" key="4">
    <source>
        <dbReference type="Proteomes" id="UP001566132"/>
    </source>
</evidence>
<dbReference type="EMBL" id="JBDJPC010000011">
    <property type="protein sequence ID" value="KAL1489785.1"/>
    <property type="molecule type" value="Genomic_DNA"/>
</dbReference>
<proteinExistence type="predicted"/>
<gene>
    <name evidence="3" type="ORF">ABEB36_013719</name>
</gene>
<organism evidence="3 4">
    <name type="scientific">Hypothenemus hampei</name>
    <name type="common">Coffee berry borer</name>
    <dbReference type="NCBI Taxonomy" id="57062"/>
    <lineage>
        <taxon>Eukaryota</taxon>
        <taxon>Metazoa</taxon>
        <taxon>Ecdysozoa</taxon>
        <taxon>Arthropoda</taxon>
        <taxon>Hexapoda</taxon>
        <taxon>Insecta</taxon>
        <taxon>Pterygota</taxon>
        <taxon>Neoptera</taxon>
        <taxon>Endopterygota</taxon>
        <taxon>Coleoptera</taxon>
        <taxon>Polyphaga</taxon>
        <taxon>Cucujiformia</taxon>
        <taxon>Curculionidae</taxon>
        <taxon>Scolytinae</taxon>
        <taxon>Hypothenemus</taxon>
    </lineage>
</organism>
<dbReference type="InterPro" id="IPR009057">
    <property type="entry name" value="Homeodomain-like_sf"/>
</dbReference>
<protein>
    <recommendedName>
        <fullName evidence="5">Homeodomain-like DNA binding domain-containing transcription factor</fullName>
    </recommendedName>
</protein>
<dbReference type="SUPFAM" id="SSF46689">
    <property type="entry name" value="Homeodomain-like"/>
    <property type="match status" value="1"/>
</dbReference>
<accession>A0ABD1E5F2</accession>